<dbReference type="InterPro" id="IPR000462">
    <property type="entry name" value="CDP-OH_P_trans"/>
</dbReference>
<proteinExistence type="inferred from homology"/>
<dbReference type="InterPro" id="IPR043130">
    <property type="entry name" value="CDP-OH_PTrfase_TM_dom"/>
</dbReference>
<evidence type="ECO:0000256" key="1">
    <source>
        <dbReference type="ARBA" id="ARBA00004370"/>
    </source>
</evidence>
<dbReference type="AlphaFoldDB" id="A0A2B7Y2J4"/>
<feature type="transmembrane region" description="Helical" evidence="6">
    <location>
        <begin position="5"/>
        <end position="26"/>
    </location>
</feature>
<dbReference type="EMBL" id="PDNA01000084">
    <property type="protein sequence ID" value="PGH15271.1"/>
    <property type="molecule type" value="Genomic_DNA"/>
</dbReference>
<feature type="transmembrane region" description="Helical" evidence="6">
    <location>
        <begin position="138"/>
        <end position="157"/>
    </location>
</feature>
<reference evidence="7 8" key="1">
    <citation type="submission" date="2017-10" db="EMBL/GenBank/DDBJ databases">
        <title>Comparative genomics in systemic dimorphic fungi from Ajellomycetaceae.</title>
        <authorList>
            <person name="Munoz J.F."/>
            <person name="Mcewen J.G."/>
            <person name="Clay O.K."/>
            <person name="Cuomo C.A."/>
        </authorList>
    </citation>
    <scope>NUCLEOTIDE SEQUENCE [LARGE SCALE GENOMIC DNA]</scope>
    <source>
        <strain evidence="7 8">UAMH7299</strain>
    </source>
</reference>
<comment type="subcellular location">
    <subcellularLocation>
        <location evidence="1">Membrane</location>
    </subcellularLocation>
</comment>
<dbReference type="OrthoDB" id="196717at2759"/>
<dbReference type="InterPro" id="IPR048254">
    <property type="entry name" value="CDP_ALCOHOL_P_TRANSF_CS"/>
</dbReference>
<evidence type="ECO:0000313" key="7">
    <source>
        <dbReference type="EMBL" id="PGH15271.1"/>
    </source>
</evidence>
<accession>A0A2B7Y2J4</accession>
<dbReference type="Proteomes" id="UP000224634">
    <property type="component" value="Unassembled WGS sequence"/>
</dbReference>
<evidence type="ECO:0000256" key="3">
    <source>
        <dbReference type="ARBA" id="ARBA00022679"/>
    </source>
</evidence>
<evidence type="ECO:0000256" key="4">
    <source>
        <dbReference type="ARBA" id="ARBA00023136"/>
    </source>
</evidence>
<feature type="transmembrane region" description="Helical" evidence="6">
    <location>
        <begin position="177"/>
        <end position="199"/>
    </location>
</feature>
<dbReference type="GO" id="GO:0016020">
    <property type="term" value="C:membrane"/>
    <property type="evidence" value="ECO:0007669"/>
    <property type="project" value="UniProtKB-SubCell"/>
</dbReference>
<feature type="transmembrane region" description="Helical" evidence="6">
    <location>
        <begin position="100"/>
        <end position="118"/>
    </location>
</feature>
<evidence type="ECO:0000256" key="5">
    <source>
        <dbReference type="RuleBase" id="RU003750"/>
    </source>
</evidence>
<dbReference type="PROSITE" id="PS00379">
    <property type="entry name" value="CDP_ALCOHOL_P_TRANSF"/>
    <property type="match status" value="1"/>
</dbReference>
<dbReference type="PANTHER" id="PTHR10414:SF37">
    <property type="entry name" value="BB IN A BOXCAR, ISOFORM C"/>
    <property type="match status" value="1"/>
</dbReference>
<feature type="transmembrane region" description="Helical" evidence="6">
    <location>
        <begin position="308"/>
        <end position="329"/>
    </location>
</feature>
<evidence type="ECO:0008006" key="9">
    <source>
        <dbReference type="Google" id="ProtNLM"/>
    </source>
</evidence>
<evidence type="ECO:0000256" key="6">
    <source>
        <dbReference type="SAM" id="Phobius"/>
    </source>
</evidence>
<dbReference type="GO" id="GO:0008654">
    <property type="term" value="P:phospholipid biosynthetic process"/>
    <property type="evidence" value="ECO:0007669"/>
    <property type="project" value="InterPro"/>
</dbReference>
<name>A0A2B7Y2J4_POLH7</name>
<keyword evidence="6" id="KW-0812">Transmembrane</keyword>
<dbReference type="InterPro" id="IPR014472">
    <property type="entry name" value="CHOPT"/>
</dbReference>
<feature type="transmembrane region" description="Helical" evidence="6">
    <location>
        <begin position="251"/>
        <end position="272"/>
    </location>
</feature>
<evidence type="ECO:0000313" key="8">
    <source>
        <dbReference type="Proteomes" id="UP000224634"/>
    </source>
</evidence>
<keyword evidence="6" id="KW-1133">Transmembrane helix</keyword>
<keyword evidence="4 6" id="KW-0472">Membrane</keyword>
<protein>
    <recommendedName>
        <fullName evidence="9">Ethanolaminephosphotransferase</fullName>
    </recommendedName>
</protein>
<feature type="transmembrane region" description="Helical" evidence="6">
    <location>
        <begin position="219"/>
        <end position="239"/>
    </location>
</feature>
<dbReference type="PANTHER" id="PTHR10414">
    <property type="entry name" value="ETHANOLAMINEPHOSPHOTRANSFERASE"/>
    <property type="match status" value="1"/>
</dbReference>
<dbReference type="STRING" id="1447883.A0A2B7Y2J4"/>
<comment type="similarity">
    <text evidence="2 5">Belongs to the CDP-alcohol phosphatidyltransferase class-I family.</text>
</comment>
<sequence length="373" mass="40971">MPHGFILHITLTGFCFVIINFLTMLWYNPNLDQDCPSWVYASCALGLFLYQTFDAVDGAQARRTRQSGPLGELFDHGVDACNTALGVLVFAATTNLGQSWSTVLALFGSVLTFYVQTWDEYYTHTLTLGIVSGPVEGILTLCIVYIITAIKGGGSFWHQPMFKTMGISQSSMIPASLYNLPFTSWYLIYGAILLCFNTFTSIWNVISVRRQRNQDPFTPLLGLLPAVAAWTLFPAYLYLQPSILKEHLIAFMIYVGVVNAYSVGQMIVAHLVKASFPYGNILLAPLAVGVLDSAGPHLGLWPSVLGEGVYQVGFVFMSLGLAIGVYGSFVHDVITTICDYLDIWCLTIKHPDIEGASEKKTPNGVLSNKSKSN</sequence>
<keyword evidence="8" id="KW-1185">Reference proteome</keyword>
<keyword evidence="3 5" id="KW-0808">Transferase</keyword>
<dbReference type="PIRSF" id="PIRSF015665">
    <property type="entry name" value="CHOPT"/>
    <property type="match status" value="1"/>
</dbReference>
<organism evidence="7 8">
    <name type="scientific">Polytolypa hystricis (strain UAMH7299)</name>
    <dbReference type="NCBI Taxonomy" id="1447883"/>
    <lineage>
        <taxon>Eukaryota</taxon>
        <taxon>Fungi</taxon>
        <taxon>Dikarya</taxon>
        <taxon>Ascomycota</taxon>
        <taxon>Pezizomycotina</taxon>
        <taxon>Eurotiomycetes</taxon>
        <taxon>Eurotiomycetidae</taxon>
        <taxon>Onygenales</taxon>
        <taxon>Onygenales incertae sedis</taxon>
        <taxon>Polytolypa</taxon>
    </lineage>
</organism>
<dbReference type="Pfam" id="PF01066">
    <property type="entry name" value="CDP-OH_P_transf"/>
    <property type="match status" value="1"/>
</dbReference>
<dbReference type="GO" id="GO:0016780">
    <property type="term" value="F:phosphotransferase activity, for other substituted phosphate groups"/>
    <property type="evidence" value="ECO:0007669"/>
    <property type="project" value="InterPro"/>
</dbReference>
<comment type="caution">
    <text evidence="7">The sequence shown here is derived from an EMBL/GenBank/DDBJ whole genome shotgun (WGS) entry which is preliminary data.</text>
</comment>
<evidence type="ECO:0000256" key="2">
    <source>
        <dbReference type="ARBA" id="ARBA00010441"/>
    </source>
</evidence>
<feature type="transmembrane region" description="Helical" evidence="6">
    <location>
        <begin position="278"/>
        <end position="301"/>
    </location>
</feature>
<dbReference type="Gene3D" id="1.20.120.1760">
    <property type="match status" value="1"/>
</dbReference>
<gene>
    <name evidence="7" type="ORF">AJ80_05624</name>
</gene>